<feature type="transmembrane region" description="Helical" evidence="6">
    <location>
        <begin position="146"/>
        <end position="163"/>
    </location>
</feature>
<keyword evidence="8" id="KW-1185">Reference proteome</keyword>
<evidence type="ECO:0000256" key="5">
    <source>
        <dbReference type="ARBA" id="ARBA00023136"/>
    </source>
</evidence>
<feature type="transmembrane region" description="Helical" evidence="6">
    <location>
        <begin position="72"/>
        <end position="92"/>
    </location>
</feature>
<name>A0ABS2KSS8_9NOCA</name>
<feature type="transmembrane region" description="Helical" evidence="6">
    <location>
        <begin position="634"/>
        <end position="655"/>
    </location>
</feature>
<evidence type="ECO:0000256" key="6">
    <source>
        <dbReference type="SAM" id="Phobius"/>
    </source>
</evidence>
<evidence type="ECO:0000313" key="8">
    <source>
        <dbReference type="Proteomes" id="UP000703038"/>
    </source>
</evidence>
<dbReference type="Proteomes" id="UP000703038">
    <property type="component" value="Unassembled WGS sequence"/>
</dbReference>
<dbReference type="PANTHER" id="PTHR39087">
    <property type="entry name" value="UPF0104 MEMBRANE PROTEIN MJ1595"/>
    <property type="match status" value="1"/>
</dbReference>
<organism evidence="7 8">
    <name type="scientific">Rhodococcoides corynebacterioides</name>
    <dbReference type="NCBI Taxonomy" id="53972"/>
    <lineage>
        <taxon>Bacteria</taxon>
        <taxon>Bacillati</taxon>
        <taxon>Actinomycetota</taxon>
        <taxon>Actinomycetes</taxon>
        <taxon>Mycobacteriales</taxon>
        <taxon>Nocardiaceae</taxon>
        <taxon>Rhodococcoides</taxon>
    </lineage>
</organism>
<sequence length="791" mass="83634">MLVDGRDIPVTGSVLQPLTRRTSDILRVVTATIVLGAIVVGSLVTRNEWTALERSISDIVGVLTPSQSDAVYLVYGVAILALPFTVLAGLVAARRWRLLAGYAAAAVVAALALSVSGSGISAPKWHVDESTRLDTLLSQILDDPRWIAIVAAVITVSGPALPIRWKRTWWVLLLAFVPIHLLISTVVPARSLLGLAVGWLAGSLVIWVVGTPGLEVPLAEAVRALKRRGVDIAGFVVLRPAGSGPLVLSGRIGPVGHDVVVELFGPNQRSRGALRLLRRLVTLRSSESPPLHASQRRAVEHRALMGIALNDLGVAACVPTAVSALERGWVLYAHSVPRGRRVDPERPEDAHALWRTLGVLRSRQISHGDLRVDDIRIDEDGSALLGGFDTAELGASQAQLHSDAAQLMLTTASLYGPDVAVDAAIERLGPADVLTASRRLTPSAIPTRVRRAVRDAKGVLTATRDTVLARTGTSAIATEQVTRFSRNQIVQLVLLIALVYVAYPFISQVPTFASELASIDWWWALLGLVISAATYFGAAAALWACASGAVGFLNTTIMQVANTFAATTTPAGVGGLALSVRFLQKGGLTLTRSTAAVALQQLVQVISHVTLLVVFSVAAGQSADLSRFVPSATILYLIAGVAFGALGAFLFVPTLRRFLRTAVRPQLAEVYSDLSELVRRPARFTVIVLGCAATTLGAAFALWVSIEAFGGGTTFITVTIVTMIGGTLASAAPTPGGIGAVEAALIGGLAAFGLPATIAVPSVLLYRVLTCWIPVFLGWPIMRWLARKDMI</sequence>
<feature type="transmembrane region" description="Helical" evidence="6">
    <location>
        <begin position="489"/>
        <end position="506"/>
    </location>
</feature>
<keyword evidence="3 6" id="KW-0812">Transmembrane</keyword>
<evidence type="ECO:0000256" key="1">
    <source>
        <dbReference type="ARBA" id="ARBA00004651"/>
    </source>
</evidence>
<comment type="subcellular location">
    <subcellularLocation>
        <location evidence="1">Cell membrane</location>
        <topology evidence="1">Multi-pass membrane protein</topology>
    </subcellularLocation>
</comment>
<feature type="transmembrane region" description="Helical" evidence="6">
    <location>
        <begin position="684"/>
        <end position="706"/>
    </location>
</feature>
<accession>A0ABS2KSS8</accession>
<dbReference type="RefSeq" id="WP_204867908.1">
    <property type="nucleotide sequence ID" value="NZ_JAFBBK010000001.1"/>
</dbReference>
<feature type="transmembrane region" description="Helical" evidence="6">
    <location>
        <begin position="25"/>
        <end position="44"/>
    </location>
</feature>
<feature type="transmembrane region" description="Helical" evidence="6">
    <location>
        <begin position="521"/>
        <end position="544"/>
    </location>
</feature>
<feature type="transmembrane region" description="Helical" evidence="6">
    <location>
        <begin position="712"/>
        <end position="731"/>
    </location>
</feature>
<dbReference type="InterPro" id="IPR011009">
    <property type="entry name" value="Kinase-like_dom_sf"/>
</dbReference>
<dbReference type="PANTHER" id="PTHR39087:SF2">
    <property type="entry name" value="UPF0104 MEMBRANE PROTEIN MJ1595"/>
    <property type="match status" value="1"/>
</dbReference>
<gene>
    <name evidence="7" type="ORF">JOE42_001730</name>
</gene>
<proteinExistence type="predicted"/>
<dbReference type="SUPFAM" id="SSF56112">
    <property type="entry name" value="Protein kinase-like (PK-like)"/>
    <property type="match status" value="1"/>
</dbReference>
<protein>
    <submittedName>
        <fullName evidence="7">Uncharacterized protein (TIRG00374 family)</fullName>
    </submittedName>
</protein>
<feature type="transmembrane region" description="Helical" evidence="6">
    <location>
        <begin position="170"/>
        <end position="189"/>
    </location>
</feature>
<dbReference type="NCBIfam" id="TIGR00374">
    <property type="entry name" value="flippase-like domain"/>
    <property type="match status" value="1"/>
</dbReference>
<reference evidence="7 8" key="1">
    <citation type="submission" date="2021-01" db="EMBL/GenBank/DDBJ databases">
        <title>Genomics of switchgrass bacterial isolates.</title>
        <authorList>
            <person name="Shade A."/>
        </authorList>
    </citation>
    <scope>NUCLEOTIDE SEQUENCE [LARGE SCALE GENOMIC DNA]</scope>
    <source>
        <strain evidence="7 8">PvP111</strain>
    </source>
</reference>
<feature type="transmembrane region" description="Helical" evidence="6">
    <location>
        <begin position="195"/>
        <end position="218"/>
    </location>
</feature>
<evidence type="ECO:0000256" key="2">
    <source>
        <dbReference type="ARBA" id="ARBA00022475"/>
    </source>
</evidence>
<feature type="transmembrane region" description="Helical" evidence="6">
    <location>
        <begin position="764"/>
        <end position="786"/>
    </location>
</feature>
<keyword evidence="5 6" id="KW-0472">Membrane</keyword>
<dbReference type="InterPro" id="IPR022791">
    <property type="entry name" value="L-PG_synthase/AglD"/>
</dbReference>
<keyword evidence="2" id="KW-1003">Cell membrane</keyword>
<comment type="caution">
    <text evidence="7">The sequence shown here is derived from an EMBL/GenBank/DDBJ whole genome shotgun (WGS) entry which is preliminary data.</text>
</comment>
<feature type="transmembrane region" description="Helical" evidence="6">
    <location>
        <begin position="602"/>
        <end position="622"/>
    </location>
</feature>
<evidence type="ECO:0000256" key="3">
    <source>
        <dbReference type="ARBA" id="ARBA00022692"/>
    </source>
</evidence>
<keyword evidence="4 6" id="KW-1133">Transmembrane helix</keyword>
<evidence type="ECO:0000256" key="4">
    <source>
        <dbReference type="ARBA" id="ARBA00022989"/>
    </source>
</evidence>
<feature type="transmembrane region" description="Helical" evidence="6">
    <location>
        <begin position="99"/>
        <end position="120"/>
    </location>
</feature>
<dbReference type="Pfam" id="PF03706">
    <property type="entry name" value="LPG_synthase_TM"/>
    <property type="match status" value="1"/>
</dbReference>
<dbReference type="EMBL" id="JAFBBK010000001">
    <property type="protein sequence ID" value="MBM7414997.1"/>
    <property type="molecule type" value="Genomic_DNA"/>
</dbReference>
<feature type="transmembrane region" description="Helical" evidence="6">
    <location>
        <begin position="738"/>
        <end position="758"/>
    </location>
</feature>
<evidence type="ECO:0000313" key="7">
    <source>
        <dbReference type="EMBL" id="MBM7414997.1"/>
    </source>
</evidence>